<feature type="transmembrane region" description="Helical" evidence="2">
    <location>
        <begin position="21"/>
        <end position="47"/>
    </location>
</feature>
<dbReference type="Gene3D" id="3.30.70.270">
    <property type="match status" value="1"/>
</dbReference>
<accession>A0ABW4JTZ1</accession>
<keyword evidence="2" id="KW-0472">Membrane</keyword>
<feature type="domain" description="GGDEF" evidence="3">
    <location>
        <begin position="353"/>
        <end position="487"/>
    </location>
</feature>
<dbReference type="SUPFAM" id="SSF55073">
    <property type="entry name" value="Nucleotide cyclase"/>
    <property type="match status" value="1"/>
</dbReference>
<dbReference type="RefSeq" id="WP_149891585.1">
    <property type="nucleotide sequence ID" value="NZ_JBHUFA010000001.1"/>
</dbReference>
<evidence type="ECO:0000256" key="2">
    <source>
        <dbReference type="SAM" id="Phobius"/>
    </source>
</evidence>
<keyword evidence="4" id="KW-0808">Transferase</keyword>
<keyword evidence="2" id="KW-0812">Transmembrane</keyword>
<keyword evidence="4" id="KW-0548">Nucleotidyltransferase</keyword>
<dbReference type="SMART" id="SM00267">
    <property type="entry name" value="GGDEF"/>
    <property type="match status" value="1"/>
</dbReference>
<dbReference type="CDD" id="cd01949">
    <property type="entry name" value="GGDEF"/>
    <property type="match status" value="1"/>
</dbReference>
<dbReference type="PROSITE" id="PS50887">
    <property type="entry name" value="GGDEF"/>
    <property type="match status" value="1"/>
</dbReference>
<evidence type="ECO:0000313" key="5">
    <source>
        <dbReference type="Proteomes" id="UP001597327"/>
    </source>
</evidence>
<dbReference type="InterPro" id="IPR000160">
    <property type="entry name" value="GGDEF_dom"/>
</dbReference>
<dbReference type="GO" id="GO:0052621">
    <property type="term" value="F:diguanylate cyclase activity"/>
    <property type="evidence" value="ECO:0007669"/>
    <property type="project" value="UniProtKB-EC"/>
</dbReference>
<dbReference type="InterPro" id="IPR029787">
    <property type="entry name" value="Nucleotide_cyclase"/>
</dbReference>
<evidence type="ECO:0000256" key="1">
    <source>
        <dbReference type="SAM" id="MobiDB-lite"/>
    </source>
</evidence>
<feature type="compositionally biased region" description="Low complexity" evidence="1">
    <location>
        <begin position="506"/>
        <end position="518"/>
    </location>
</feature>
<dbReference type="InterPro" id="IPR007892">
    <property type="entry name" value="CHASE4"/>
</dbReference>
<dbReference type="Pfam" id="PF00990">
    <property type="entry name" value="GGDEF"/>
    <property type="match status" value="1"/>
</dbReference>
<evidence type="ECO:0000313" key="4">
    <source>
        <dbReference type="EMBL" id="MFD1694578.1"/>
    </source>
</evidence>
<name>A0ABW4JTZ1_9HYPH</name>
<proteinExistence type="predicted"/>
<evidence type="ECO:0000259" key="3">
    <source>
        <dbReference type="PROSITE" id="PS50887"/>
    </source>
</evidence>
<keyword evidence="5" id="KW-1185">Reference proteome</keyword>
<organism evidence="4 5">
    <name type="scientific">Roseibium aestuarii</name>
    <dbReference type="NCBI Taxonomy" id="2600299"/>
    <lineage>
        <taxon>Bacteria</taxon>
        <taxon>Pseudomonadati</taxon>
        <taxon>Pseudomonadota</taxon>
        <taxon>Alphaproteobacteria</taxon>
        <taxon>Hyphomicrobiales</taxon>
        <taxon>Stappiaceae</taxon>
        <taxon>Roseibium</taxon>
    </lineage>
</organism>
<dbReference type="Pfam" id="PF05228">
    <property type="entry name" value="CHASE4"/>
    <property type="match status" value="1"/>
</dbReference>
<dbReference type="PANTHER" id="PTHR44757">
    <property type="entry name" value="DIGUANYLATE CYCLASE DGCP"/>
    <property type="match status" value="1"/>
</dbReference>
<feature type="transmembrane region" description="Helical" evidence="2">
    <location>
        <begin position="281"/>
        <end position="305"/>
    </location>
</feature>
<comment type="caution">
    <text evidence="4">The sequence shown here is derived from an EMBL/GenBank/DDBJ whole genome shotgun (WGS) entry which is preliminary data.</text>
</comment>
<dbReference type="Proteomes" id="UP001597327">
    <property type="component" value="Unassembled WGS sequence"/>
</dbReference>
<gene>
    <name evidence="4" type="ORF">ACFSC7_03555</name>
</gene>
<dbReference type="InterPro" id="IPR043128">
    <property type="entry name" value="Rev_trsase/Diguanyl_cyclase"/>
</dbReference>
<dbReference type="PANTHER" id="PTHR44757:SF2">
    <property type="entry name" value="BIOFILM ARCHITECTURE MAINTENANCE PROTEIN MBAA"/>
    <property type="match status" value="1"/>
</dbReference>
<dbReference type="NCBIfam" id="TIGR00254">
    <property type="entry name" value="GGDEF"/>
    <property type="match status" value="1"/>
</dbReference>
<feature type="region of interest" description="Disordered" evidence="1">
    <location>
        <begin position="483"/>
        <end position="518"/>
    </location>
</feature>
<protein>
    <submittedName>
        <fullName evidence="4">Diguanylate cyclase domain-containing protein</fullName>
        <ecNumber evidence="4">2.7.7.65</ecNumber>
    </submittedName>
</protein>
<reference evidence="5" key="1">
    <citation type="journal article" date="2019" name="Int. J. Syst. Evol. Microbiol.">
        <title>The Global Catalogue of Microorganisms (GCM) 10K type strain sequencing project: providing services to taxonomists for standard genome sequencing and annotation.</title>
        <authorList>
            <consortium name="The Broad Institute Genomics Platform"/>
            <consortium name="The Broad Institute Genome Sequencing Center for Infectious Disease"/>
            <person name="Wu L."/>
            <person name="Ma J."/>
        </authorList>
    </citation>
    <scope>NUCLEOTIDE SEQUENCE [LARGE SCALE GENOMIC DNA]</scope>
    <source>
        <strain evidence="5">JCM 3369</strain>
    </source>
</reference>
<keyword evidence="2" id="KW-1133">Transmembrane helix</keyword>
<dbReference type="EMBL" id="JBHUFA010000001">
    <property type="protein sequence ID" value="MFD1694578.1"/>
    <property type="molecule type" value="Genomic_DNA"/>
</dbReference>
<dbReference type="InterPro" id="IPR052155">
    <property type="entry name" value="Biofilm_reg_signaling"/>
</dbReference>
<sequence length="518" mass="57168">MGERTARRYSDRISREQKHRISRLAFLLAGLLIFVSAVSLVFVGYVATRASEGEADRNAGMLFENTLRDRSLLIAREQLPLARWDEAVEKIVIDFDHDFVRQELKSLWTDFGHDRNLIVNAQNVVLAETFQDYTHIVLRPLSDTPEYSPLVQQARDVFKLKRTRVPRGFSYSSLQELDMKDIAASGFVVLEDKPALVSVIPIIPDQERVALPRDEATLLISAHFIDQDFVNGLNSQIRFEDMRFQFEPSADNDEISYPLESLQGEIIGYFIWGKLPVAAPIWHTVIPVILALSIALAIMAFAIAWRIGRLTASLQASEHQNRFLALHDTLSGLANRLHFNRTLAEAVNTLSYRPFALMHCDLDRFKAVNDTHGHAAGDAVIREVAARLKTVVGDAGLACRVGGDEFVIILNDLTDRIALQKLAGRLLDAVPLPIDIGDGELAEVGISIGIAIAPDNGLTPEEVQAAADGALYKAKNAGRGRMAFADPAGENDAAAQRAEMEKYNKAQSSRPASAAPAV</sequence>
<dbReference type="EC" id="2.7.7.65" evidence="4"/>